<keyword evidence="7 11" id="KW-0479">Metal-binding</keyword>
<accession>A0A2Z5UWY2</accession>
<feature type="binding site" evidence="11">
    <location>
        <position position="12"/>
    </location>
    <ligand>
        <name>Mg(2+)</name>
        <dbReference type="ChEBI" id="CHEBI:18420"/>
        <label>1</label>
    </ligand>
</feature>
<dbReference type="EMBL" id="AP018005">
    <property type="protein sequence ID" value="BBB15635.1"/>
    <property type="molecule type" value="Genomic_DNA"/>
</dbReference>
<dbReference type="InterPro" id="IPR012337">
    <property type="entry name" value="RNaseH-like_sf"/>
</dbReference>
<feature type="binding site" evidence="11">
    <location>
        <position position="72"/>
    </location>
    <ligand>
        <name>Mg(2+)</name>
        <dbReference type="ChEBI" id="CHEBI:18420"/>
        <label>1</label>
    </ligand>
</feature>
<evidence type="ECO:0000256" key="1">
    <source>
        <dbReference type="ARBA" id="ARBA00000077"/>
    </source>
</evidence>
<keyword evidence="11" id="KW-0963">Cytoplasm</keyword>
<dbReference type="AlphaFoldDB" id="A0A2Z5UWY2"/>
<gene>
    <name evidence="11 13" type="primary">rnhA</name>
    <name evidence="13" type="ORF">RVIR1_11730</name>
</gene>
<evidence type="ECO:0000259" key="12">
    <source>
        <dbReference type="PROSITE" id="PS50879"/>
    </source>
</evidence>
<dbReference type="InterPro" id="IPR002156">
    <property type="entry name" value="RNaseH_domain"/>
</dbReference>
<comment type="catalytic activity">
    <reaction evidence="1 11">
        <text>Endonucleolytic cleavage to 5'-phosphomonoester.</text>
        <dbReference type="EC" id="3.1.26.4"/>
    </reaction>
</comment>
<dbReference type="CDD" id="cd09278">
    <property type="entry name" value="RNase_HI_prokaryote_like"/>
    <property type="match status" value="1"/>
</dbReference>
<evidence type="ECO:0000256" key="3">
    <source>
        <dbReference type="ARBA" id="ARBA00005300"/>
    </source>
</evidence>
<comment type="similarity">
    <text evidence="3 11">Belongs to the RNase H family.</text>
</comment>
<sequence>MPTPPKIEIFTDGACRGNPGPGAWAVLLRYREKEKMLSGTELNTTNNRMELMAAIQALIALKKPCQIVLSTDSQYVKKGITEWLAQWKRRAWKTANKTPVKNCDLWKQLDEQAARHTIQWEWVKGHSGHPENDRVDNLANEALDELLK</sequence>
<dbReference type="InterPro" id="IPR036397">
    <property type="entry name" value="RNaseH_sf"/>
</dbReference>
<feature type="binding site" evidence="11">
    <location>
        <position position="12"/>
    </location>
    <ligand>
        <name>Mg(2+)</name>
        <dbReference type="ChEBI" id="CHEBI:18420"/>
        <label>2</label>
    </ligand>
</feature>
<comment type="subcellular location">
    <subcellularLocation>
        <location evidence="11">Cytoplasm</location>
    </subcellularLocation>
</comment>
<dbReference type="GO" id="GO:0043137">
    <property type="term" value="P:DNA replication, removal of RNA primer"/>
    <property type="evidence" value="ECO:0007669"/>
    <property type="project" value="TreeGrafter"/>
</dbReference>
<evidence type="ECO:0000313" key="14">
    <source>
        <dbReference type="Proteomes" id="UP000282483"/>
    </source>
</evidence>
<feature type="binding site" evidence="11">
    <location>
        <position position="50"/>
    </location>
    <ligand>
        <name>Mg(2+)</name>
        <dbReference type="ChEBI" id="CHEBI:18420"/>
        <label>1</label>
    </ligand>
</feature>
<dbReference type="FunFam" id="3.30.420.10:FF:000089">
    <property type="entry name" value="Ribonuclease H"/>
    <property type="match status" value="1"/>
</dbReference>
<dbReference type="Pfam" id="PF00075">
    <property type="entry name" value="RNase_H"/>
    <property type="match status" value="1"/>
</dbReference>
<evidence type="ECO:0000256" key="11">
    <source>
        <dbReference type="HAMAP-Rule" id="MF_00042"/>
    </source>
</evidence>
<comment type="subunit">
    <text evidence="4 11">Monomer.</text>
</comment>
<comment type="cofactor">
    <cofactor evidence="11">
        <name>Mg(2+)</name>
        <dbReference type="ChEBI" id="CHEBI:18420"/>
    </cofactor>
    <text evidence="11">Binds 1 Mg(2+) ion per subunit. May bind a second metal ion at a regulatory site, or after substrate binding.</text>
</comment>
<evidence type="ECO:0000256" key="5">
    <source>
        <dbReference type="ARBA" id="ARBA00012180"/>
    </source>
</evidence>
<feature type="domain" description="RNase H type-1" evidence="12">
    <location>
        <begin position="3"/>
        <end position="144"/>
    </location>
</feature>
<evidence type="ECO:0000256" key="7">
    <source>
        <dbReference type="ARBA" id="ARBA00022723"/>
    </source>
</evidence>
<comment type="function">
    <text evidence="2 11">Endonuclease that specifically degrades the RNA of RNA-DNA hybrids.</text>
</comment>
<dbReference type="GO" id="GO:0005737">
    <property type="term" value="C:cytoplasm"/>
    <property type="evidence" value="ECO:0007669"/>
    <property type="project" value="UniProtKB-SubCell"/>
</dbReference>
<evidence type="ECO:0000256" key="2">
    <source>
        <dbReference type="ARBA" id="ARBA00004065"/>
    </source>
</evidence>
<dbReference type="PANTHER" id="PTHR10642:SF26">
    <property type="entry name" value="RIBONUCLEASE H1"/>
    <property type="match status" value="1"/>
</dbReference>
<dbReference type="NCBIfam" id="NF001236">
    <property type="entry name" value="PRK00203.1"/>
    <property type="match status" value="1"/>
</dbReference>
<keyword evidence="6 11" id="KW-0540">Nuclease</keyword>
<proteinExistence type="inferred from homology"/>
<dbReference type="PROSITE" id="PS50879">
    <property type="entry name" value="RNASE_H_1"/>
    <property type="match status" value="1"/>
</dbReference>
<evidence type="ECO:0000256" key="9">
    <source>
        <dbReference type="ARBA" id="ARBA00022801"/>
    </source>
</evidence>
<dbReference type="InterPro" id="IPR022892">
    <property type="entry name" value="RNaseHI"/>
</dbReference>
<dbReference type="GO" id="GO:0000287">
    <property type="term" value="F:magnesium ion binding"/>
    <property type="evidence" value="ECO:0007669"/>
    <property type="project" value="UniProtKB-UniRule"/>
</dbReference>
<evidence type="ECO:0000256" key="4">
    <source>
        <dbReference type="ARBA" id="ARBA00011245"/>
    </source>
</evidence>
<dbReference type="Proteomes" id="UP000282483">
    <property type="component" value="Chromosome"/>
</dbReference>
<dbReference type="Gene3D" id="3.30.420.10">
    <property type="entry name" value="Ribonuclease H-like superfamily/Ribonuclease H"/>
    <property type="match status" value="1"/>
</dbReference>
<keyword evidence="8 11" id="KW-0255">Endonuclease</keyword>
<dbReference type="RefSeq" id="WP_126323174.1">
    <property type="nucleotide sequence ID" value="NZ_AP018005.1"/>
</dbReference>
<dbReference type="SUPFAM" id="SSF53098">
    <property type="entry name" value="Ribonuclease H-like"/>
    <property type="match status" value="1"/>
</dbReference>
<dbReference type="PANTHER" id="PTHR10642">
    <property type="entry name" value="RIBONUCLEASE H1"/>
    <property type="match status" value="1"/>
</dbReference>
<feature type="binding site" evidence="11">
    <location>
        <position position="136"/>
    </location>
    <ligand>
        <name>Mg(2+)</name>
        <dbReference type="ChEBI" id="CHEBI:18420"/>
        <label>2</label>
    </ligand>
</feature>
<evidence type="ECO:0000256" key="8">
    <source>
        <dbReference type="ARBA" id="ARBA00022759"/>
    </source>
</evidence>
<dbReference type="KEGG" id="rvi:RVIR1_11730"/>
<evidence type="ECO:0000313" key="13">
    <source>
        <dbReference type="EMBL" id="BBB15635.1"/>
    </source>
</evidence>
<organism evidence="13 14">
    <name type="scientific">Candidatus Rickettsiella viridis</name>
    <dbReference type="NCBI Taxonomy" id="676208"/>
    <lineage>
        <taxon>Bacteria</taxon>
        <taxon>Pseudomonadati</taxon>
        <taxon>Pseudomonadota</taxon>
        <taxon>Gammaproteobacteria</taxon>
        <taxon>Legionellales</taxon>
        <taxon>Coxiellaceae</taxon>
        <taxon>Rickettsiella</taxon>
    </lineage>
</organism>
<dbReference type="OrthoDB" id="7845843at2"/>
<evidence type="ECO:0000256" key="6">
    <source>
        <dbReference type="ARBA" id="ARBA00022722"/>
    </source>
</evidence>
<reference evidence="13 14" key="1">
    <citation type="submission" date="2017-03" db="EMBL/GenBank/DDBJ databases">
        <title>The genome sequence of Candidatus Rickettsiella viridis.</title>
        <authorList>
            <person name="Nikoh N."/>
            <person name="Tsuchida T."/>
            <person name="Yamaguchi K."/>
            <person name="Maeda T."/>
            <person name="Shigenobu S."/>
            <person name="Fukatsu T."/>
        </authorList>
    </citation>
    <scope>NUCLEOTIDE SEQUENCE [LARGE SCALE GENOMIC DNA]</scope>
    <source>
        <strain evidence="13 14">Ap-RA04</strain>
    </source>
</reference>
<keyword evidence="9 11" id="KW-0378">Hydrolase</keyword>
<dbReference type="GO" id="GO:0003676">
    <property type="term" value="F:nucleic acid binding"/>
    <property type="evidence" value="ECO:0007669"/>
    <property type="project" value="InterPro"/>
</dbReference>
<protein>
    <recommendedName>
        <fullName evidence="5 11">Ribonuclease H</fullName>
        <shortName evidence="11">RNase H</shortName>
        <ecNumber evidence="5 11">3.1.26.4</ecNumber>
    </recommendedName>
</protein>
<name>A0A2Z5UWY2_9COXI</name>
<evidence type="ECO:0000256" key="10">
    <source>
        <dbReference type="ARBA" id="ARBA00022842"/>
    </source>
</evidence>
<keyword evidence="14" id="KW-1185">Reference proteome</keyword>
<dbReference type="GO" id="GO:0004523">
    <property type="term" value="F:RNA-DNA hybrid ribonuclease activity"/>
    <property type="evidence" value="ECO:0007669"/>
    <property type="project" value="UniProtKB-UniRule"/>
</dbReference>
<dbReference type="HAMAP" id="MF_00042">
    <property type="entry name" value="RNase_H"/>
    <property type="match status" value="1"/>
</dbReference>
<dbReference type="EC" id="3.1.26.4" evidence="5 11"/>
<dbReference type="InterPro" id="IPR050092">
    <property type="entry name" value="RNase_H"/>
</dbReference>
<keyword evidence="10 11" id="KW-0460">Magnesium</keyword>